<comment type="caution">
    <text evidence="7">The sequence shown here is derived from an EMBL/GenBank/DDBJ whole genome shotgun (WGS) entry which is preliminary data.</text>
</comment>
<feature type="chain" id="PRO_5017645809" evidence="5">
    <location>
        <begin position="20"/>
        <end position="286"/>
    </location>
</feature>
<sequence length="286" mass="31858">MKRNLLTLLLALPVLTLFAQNVREPKGQAEWSKPYQPFRIAGNLYYVGTYDLASYLIVTPQGNILINTGLASSESQIKKNIQTLGFKLSDTKILLTTQAHFDHLGAMAAIKKQTKAKFYVDEGDKEVVLDGGKSDYAFGTKVSSFAPVAIDKVLHDGDIISLGGMDLKMLHHPGHTKGSCSFLFDVKDGAKTYKVLIANFPSIVTEKKFSEVTKYPDIANDYAYTLISLKQQSFDLWLASHASQFGLHEKHKPGDAYNPAAFKDYDGYRKAVKYWEDAYNAKIAKE</sequence>
<dbReference type="NCBIfam" id="NF012229">
    <property type="entry name" value="bla_class_B_core"/>
    <property type="match status" value="1"/>
</dbReference>
<dbReference type="SMART" id="SM00849">
    <property type="entry name" value="Lactamase_B"/>
    <property type="match status" value="1"/>
</dbReference>
<evidence type="ECO:0000256" key="3">
    <source>
        <dbReference type="ARBA" id="ARBA00022801"/>
    </source>
</evidence>
<dbReference type="NCBIfam" id="NF033105">
    <property type="entry name" value="bla_subclass_B3"/>
    <property type="match status" value="1"/>
</dbReference>
<gene>
    <name evidence="7" type="primary">bla</name>
    <name evidence="7" type="ORF">DVR12_19715</name>
</gene>
<organism evidence="7 8">
    <name type="scientific">Chitinophaga silvatica</name>
    <dbReference type="NCBI Taxonomy" id="2282649"/>
    <lineage>
        <taxon>Bacteria</taxon>
        <taxon>Pseudomonadati</taxon>
        <taxon>Bacteroidota</taxon>
        <taxon>Chitinophagia</taxon>
        <taxon>Chitinophagales</taxon>
        <taxon>Chitinophagaceae</taxon>
        <taxon>Chitinophaga</taxon>
    </lineage>
</organism>
<keyword evidence="8" id="KW-1185">Reference proteome</keyword>
<dbReference type="PANTHER" id="PTHR46233">
    <property type="entry name" value="HYDROXYACYLGLUTATHIONE HYDROLASE GLOC"/>
    <property type="match status" value="1"/>
</dbReference>
<evidence type="ECO:0000259" key="6">
    <source>
        <dbReference type="SMART" id="SM00849"/>
    </source>
</evidence>
<dbReference type="AlphaFoldDB" id="A0A3E1Y6P7"/>
<keyword evidence="4" id="KW-0862">Zinc</keyword>
<dbReference type="SUPFAM" id="SSF56281">
    <property type="entry name" value="Metallo-hydrolase/oxidoreductase"/>
    <property type="match status" value="1"/>
</dbReference>
<keyword evidence="5" id="KW-0732">Signal</keyword>
<dbReference type="InterPro" id="IPR036866">
    <property type="entry name" value="RibonucZ/Hydroxyglut_hydro"/>
</dbReference>
<dbReference type="PANTHER" id="PTHR46233:SF3">
    <property type="entry name" value="HYDROXYACYLGLUTATHIONE HYDROLASE GLOC"/>
    <property type="match status" value="1"/>
</dbReference>
<evidence type="ECO:0000256" key="4">
    <source>
        <dbReference type="ARBA" id="ARBA00022833"/>
    </source>
</evidence>
<keyword evidence="2" id="KW-0479">Metal-binding</keyword>
<protein>
    <submittedName>
        <fullName evidence="7">Subclass B3 metallo-beta-lactamase</fullName>
    </submittedName>
</protein>
<dbReference type="RefSeq" id="WP_116977788.1">
    <property type="nucleotide sequence ID" value="NZ_QPMM01000011.1"/>
</dbReference>
<evidence type="ECO:0000256" key="5">
    <source>
        <dbReference type="SAM" id="SignalP"/>
    </source>
</evidence>
<evidence type="ECO:0000313" key="8">
    <source>
        <dbReference type="Proteomes" id="UP000260644"/>
    </source>
</evidence>
<name>A0A3E1Y6P7_9BACT</name>
<dbReference type="GO" id="GO:0016787">
    <property type="term" value="F:hydrolase activity"/>
    <property type="evidence" value="ECO:0007669"/>
    <property type="project" value="UniProtKB-KW"/>
</dbReference>
<dbReference type="EMBL" id="QPMM01000011">
    <property type="protein sequence ID" value="RFS20227.1"/>
    <property type="molecule type" value="Genomic_DNA"/>
</dbReference>
<dbReference type="GO" id="GO:0046872">
    <property type="term" value="F:metal ion binding"/>
    <property type="evidence" value="ECO:0007669"/>
    <property type="project" value="UniProtKB-KW"/>
</dbReference>
<keyword evidence="3" id="KW-0378">Hydrolase</keyword>
<proteinExistence type="predicted"/>
<dbReference type="InterPro" id="IPR001279">
    <property type="entry name" value="Metallo-B-lactamas"/>
</dbReference>
<accession>A0A3E1Y6P7</accession>
<feature type="signal peptide" evidence="5">
    <location>
        <begin position="1"/>
        <end position="19"/>
    </location>
</feature>
<reference evidence="7 8" key="1">
    <citation type="submission" date="2018-07" db="EMBL/GenBank/DDBJ databases">
        <title>Chitinophaga K2CV101002-2 sp. nov., isolated from a monsoon evergreen broad-leaved forest soil.</title>
        <authorList>
            <person name="Lv Y."/>
        </authorList>
    </citation>
    <scope>NUCLEOTIDE SEQUENCE [LARGE SCALE GENOMIC DNA]</scope>
    <source>
        <strain evidence="7 8">GDMCC 1.1288</strain>
    </source>
</reference>
<dbReference type="InterPro" id="IPR051453">
    <property type="entry name" value="MBL_Glyoxalase_II"/>
</dbReference>
<dbReference type="Gene3D" id="3.60.15.10">
    <property type="entry name" value="Ribonuclease Z/Hydroxyacylglutathione hydrolase-like"/>
    <property type="match status" value="1"/>
</dbReference>
<dbReference type="Proteomes" id="UP000260644">
    <property type="component" value="Unassembled WGS sequence"/>
</dbReference>
<evidence type="ECO:0000256" key="2">
    <source>
        <dbReference type="ARBA" id="ARBA00022723"/>
    </source>
</evidence>
<dbReference type="Pfam" id="PF00753">
    <property type="entry name" value="Lactamase_B"/>
    <property type="match status" value="1"/>
</dbReference>
<evidence type="ECO:0000313" key="7">
    <source>
        <dbReference type="EMBL" id="RFS20227.1"/>
    </source>
</evidence>
<dbReference type="OrthoDB" id="9802248at2"/>
<feature type="domain" description="Metallo-beta-lactamase" evidence="6">
    <location>
        <begin position="51"/>
        <end position="241"/>
    </location>
</feature>
<comment type="cofactor">
    <cofactor evidence="1">
        <name>Zn(2+)</name>
        <dbReference type="ChEBI" id="CHEBI:29105"/>
    </cofactor>
</comment>
<evidence type="ECO:0000256" key="1">
    <source>
        <dbReference type="ARBA" id="ARBA00001947"/>
    </source>
</evidence>